<keyword evidence="6" id="KW-0169">Cobalamin biosynthesis</keyword>
<evidence type="ECO:0000313" key="9">
    <source>
        <dbReference type="Proteomes" id="UP000754563"/>
    </source>
</evidence>
<evidence type="ECO:0000256" key="4">
    <source>
        <dbReference type="ARBA" id="ARBA00022741"/>
    </source>
</evidence>
<comment type="catalytic activity">
    <reaction evidence="6">
        <text>2 cob(II)yrinate a,c diamide + reduced [electron-transfer flavoprotein] + 2 ATP = 2 adenosylcob(III)yrinate a,c-diamide + 2 triphosphate + oxidized [electron-transfer flavoprotein] + 3 H(+)</text>
        <dbReference type="Rhea" id="RHEA:11528"/>
        <dbReference type="Rhea" id="RHEA-COMP:10685"/>
        <dbReference type="Rhea" id="RHEA-COMP:10686"/>
        <dbReference type="ChEBI" id="CHEBI:15378"/>
        <dbReference type="ChEBI" id="CHEBI:18036"/>
        <dbReference type="ChEBI" id="CHEBI:30616"/>
        <dbReference type="ChEBI" id="CHEBI:57692"/>
        <dbReference type="ChEBI" id="CHEBI:58307"/>
        <dbReference type="ChEBI" id="CHEBI:58503"/>
        <dbReference type="ChEBI" id="CHEBI:58537"/>
        <dbReference type="EC" id="2.5.1.17"/>
    </reaction>
</comment>
<feature type="domain" description="Cobalamin adenosyltransferase-like" evidence="7">
    <location>
        <begin position="3"/>
        <end position="172"/>
    </location>
</feature>
<evidence type="ECO:0000259" key="7">
    <source>
        <dbReference type="Pfam" id="PF01923"/>
    </source>
</evidence>
<dbReference type="EMBL" id="JAGQLH010000132">
    <property type="protein sequence ID" value="MCA9386339.1"/>
    <property type="molecule type" value="Genomic_DNA"/>
</dbReference>
<dbReference type="EC" id="2.5.1.17" evidence="6"/>
<keyword evidence="3 6" id="KW-0808">Transferase</keyword>
<evidence type="ECO:0000313" key="8">
    <source>
        <dbReference type="EMBL" id="MCA9386339.1"/>
    </source>
</evidence>
<keyword evidence="4 6" id="KW-0547">Nucleotide-binding</keyword>
<protein>
    <recommendedName>
        <fullName evidence="6">Corrinoid adenosyltransferase</fullName>
        <ecNumber evidence="6">2.5.1.17</ecNumber>
    </recommendedName>
    <alternativeName>
        <fullName evidence="6">Cob(II)alamin adenosyltransferase</fullName>
    </alternativeName>
    <alternativeName>
        <fullName evidence="6">Cob(II)yrinic acid a,c-diamide adenosyltransferase</fullName>
    </alternativeName>
    <alternativeName>
        <fullName evidence="6">Cobinamide/cobalamin adenosyltransferase</fullName>
    </alternativeName>
</protein>
<comment type="similarity">
    <text evidence="1 6">Belongs to the Cob(I)alamin adenosyltransferase family.</text>
</comment>
<accession>A0A955LA28</accession>
<dbReference type="NCBIfam" id="TIGR00636">
    <property type="entry name" value="PduO_Nterm"/>
    <property type="match status" value="1"/>
</dbReference>
<evidence type="ECO:0000256" key="6">
    <source>
        <dbReference type="RuleBase" id="RU366026"/>
    </source>
</evidence>
<name>A0A955LA28_9BACT</name>
<keyword evidence="5 6" id="KW-0067">ATP-binding</keyword>
<reference evidence="8" key="1">
    <citation type="submission" date="2020-04" db="EMBL/GenBank/DDBJ databases">
        <authorList>
            <person name="Zhang T."/>
        </authorList>
    </citation>
    <scope>NUCLEOTIDE SEQUENCE</scope>
    <source>
        <strain evidence="8">HKST-UBA11</strain>
    </source>
</reference>
<dbReference type="InterPro" id="IPR029499">
    <property type="entry name" value="PduO-typ"/>
</dbReference>
<comment type="pathway">
    <text evidence="6">Cofactor biosynthesis; adenosylcobalamin biosynthesis; adenosylcobalamin from cob(II)yrinate a,c-diamide: step 2/7.</text>
</comment>
<comment type="subunit">
    <text evidence="2">Homotrimer.</text>
</comment>
<dbReference type="InterPro" id="IPR016030">
    <property type="entry name" value="CblAdoTrfase-like"/>
</dbReference>
<dbReference type="AlphaFoldDB" id="A0A955LA28"/>
<dbReference type="GO" id="GO:0005524">
    <property type="term" value="F:ATP binding"/>
    <property type="evidence" value="ECO:0007669"/>
    <property type="project" value="UniProtKB-UniRule"/>
</dbReference>
<dbReference type="FunFam" id="1.20.1200.10:FF:000001">
    <property type="entry name" value="Cob(I)yrinic acid a,c-diamide adenosyltransferase"/>
    <property type="match status" value="1"/>
</dbReference>
<dbReference type="Gene3D" id="1.20.1200.10">
    <property type="entry name" value="Cobalamin adenosyltransferase-like"/>
    <property type="match status" value="1"/>
</dbReference>
<sequence>MKIYTKTGDRGETALFGGNRIAKNSLRITAIGHVDELNSTLGIVISELNQETSSDLIKLLLRVQSDLLRVGADLATPLSAIKMYQEQVNRIDKDDVVKLEKEIDIWDKSLPKLTQFILPGGTEAASHTHQARSVCRRAERKIVELSLQEEVNSDLLKFVNRLSDWLFVLGRFINQSENIGDTFAVEKN</sequence>
<reference evidence="8" key="2">
    <citation type="journal article" date="2021" name="Microbiome">
        <title>Successional dynamics and alternative stable states in a saline activated sludge microbial community over 9 years.</title>
        <authorList>
            <person name="Wang Y."/>
            <person name="Ye J."/>
            <person name="Ju F."/>
            <person name="Liu L."/>
            <person name="Boyd J.A."/>
            <person name="Deng Y."/>
            <person name="Parks D.H."/>
            <person name="Jiang X."/>
            <person name="Yin X."/>
            <person name="Woodcroft B.J."/>
            <person name="Tyson G.W."/>
            <person name="Hugenholtz P."/>
            <person name="Polz M.F."/>
            <person name="Zhang T."/>
        </authorList>
    </citation>
    <scope>NUCLEOTIDE SEQUENCE</scope>
    <source>
        <strain evidence="8">HKST-UBA11</strain>
    </source>
</reference>
<proteinExistence type="inferred from homology"/>
<dbReference type="GO" id="GO:0008817">
    <property type="term" value="F:corrinoid adenosyltransferase activity"/>
    <property type="evidence" value="ECO:0007669"/>
    <property type="project" value="UniProtKB-UniRule"/>
</dbReference>
<dbReference type="PANTHER" id="PTHR12213">
    <property type="entry name" value="CORRINOID ADENOSYLTRANSFERASE"/>
    <property type="match status" value="1"/>
</dbReference>
<dbReference type="PANTHER" id="PTHR12213:SF0">
    <property type="entry name" value="CORRINOID ADENOSYLTRANSFERASE MMAB"/>
    <property type="match status" value="1"/>
</dbReference>
<comment type="caution">
    <text evidence="8">The sequence shown here is derived from an EMBL/GenBank/DDBJ whole genome shotgun (WGS) entry which is preliminary data.</text>
</comment>
<evidence type="ECO:0000256" key="1">
    <source>
        <dbReference type="ARBA" id="ARBA00007487"/>
    </source>
</evidence>
<dbReference type="SUPFAM" id="SSF89028">
    <property type="entry name" value="Cobalamin adenosyltransferase-like"/>
    <property type="match status" value="1"/>
</dbReference>
<dbReference type="InterPro" id="IPR036451">
    <property type="entry name" value="CblAdoTrfase-like_sf"/>
</dbReference>
<dbReference type="GO" id="GO:0009236">
    <property type="term" value="P:cobalamin biosynthetic process"/>
    <property type="evidence" value="ECO:0007669"/>
    <property type="project" value="UniProtKB-UniRule"/>
</dbReference>
<comment type="catalytic activity">
    <reaction evidence="6">
        <text>2 cob(II)alamin + reduced [electron-transfer flavoprotein] + 2 ATP = 2 adenosylcob(III)alamin + 2 triphosphate + oxidized [electron-transfer flavoprotein] + 3 H(+)</text>
        <dbReference type="Rhea" id="RHEA:28671"/>
        <dbReference type="Rhea" id="RHEA-COMP:10685"/>
        <dbReference type="Rhea" id="RHEA-COMP:10686"/>
        <dbReference type="ChEBI" id="CHEBI:15378"/>
        <dbReference type="ChEBI" id="CHEBI:16304"/>
        <dbReference type="ChEBI" id="CHEBI:18036"/>
        <dbReference type="ChEBI" id="CHEBI:18408"/>
        <dbReference type="ChEBI" id="CHEBI:30616"/>
        <dbReference type="ChEBI" id="CHEBI:57692"/>
        <dbReference type="ChEBI" id="CHEBI:58307"/>
        <dbReference type="EC" id="2.5.1.17"/>
    </reaction>
</comment>
<evidence type="ECO:0000256" key="2">
    <source>
        <dbReference type="ARBA" id="ARBA00011233"/>
    </source>
</evidence>
<evidence type="ECO:0000256" key="3">
    <source>
        <dbReference type="ARBA" id="ARBA00022679"/>
    </source>
</evidence>
<organism evidence="8 9">
    <name type="scientific">Candidatus Dojkabacteria bacterium</name>
    <dbReference type="NCBI Taxonomy" id="2099670"/>
    <lineage>
        <taxon>Bacteria</taxon>
        <taxon>Candidatus Dojkabacteria</taxon>
    </lineage>
</organism>
<dbReference type="Proteomes" id="UP000754563">
    <property type="component" value="Unassembled WGS sequence"/>
</dbReference>
<gene>
    <name evidence="8" type="ORF">KC717_06870</name>
</gene>
<dbReference type="Pfam" id="PF01923">
    <property type="entry name" value="Cob_adeno_trans"/>
    <property type="match status" value="1"/>
</dbReference>
<evidence type="ECO:0000256" key="5">
    <source>
        <dbReference type="ARBA" id="ARBA00022840"/>
    </source>
</evidence>